<dbReference type="EMBL" id="BKCJ010356578">
    <property type="protein sequence ID" value="GFA01903.1"/>
    <property type="molecule type" value="Genomic_DNA"/>
</dbReference>
<comment type="caution">
    <text evidence="1">The sequence shown here is derived from an EMBL/GenBank/DDBJ whole genome shotgun (WGS) entry which is preliminary data.</text>
</comment>
<evidence type="ECO:0000313" key="1">
    <source>
        <dbReference type="EMBL" id="GFA01903.1"/>
    </source>
</evidence>
<organism evidence="1">
    <name type="scientific">Tanacetum cinerariifolium</name>
    <name type="common">Dalmatian daisy</name>
    <name type="synonym">Chrysanthemum cinerariifolium</name>
    <dbReference type="NCBI Taxonomy" id="118510"/>
    <lineage>
        <taxon>Eukaryota</taxon>
        <taxon>Viridiplantae</taxon>
        <taxon>Streptophyta</taxon>
        <taxon>Embryophyta</taxon>
        <taxon>Tracheophyta</taxon>
        <taxon>Spermatophyta</taxon>
        <taxon>Magnoliopsida</taxon>
        <taxon>eudicotyledons</taxon>
        <taxon>Gunneridae</taxon>
        <taxon>Pentapetalae</taxon>
        <taxon>asterids</taxon>
        <taxon>campanulids</taxon>
        <taxon>Asterales</taxon>
        <taxon>Asteraceae</taxon>
        <taxon>Asteroideae</taxon>
        <taxon>Anthemideae</taxon>
        <taxon>Anthemidinae</taxon>
        <taxon>Tanacetum</taxon>
    </lineage>
</organism>
<accession>A0A699J0I1</accession>
<reference evidence="1" key="1">
    <citation type="journal article" date="2019" name="Sci. Rep.">
        <title>Draft genome of Tanacetum cinerariifolium, the natural source of mosquito coil.</title>
        <authorList>
            <person name="Yamashiro T."/>
            <person name="Shiraishi A."/>
            <person name="Satake H."/>
            <person name="Nakayama K."/>
        </authorList>
    </citation>
    <scope>NUCLEOTIDE SEQUENCE</scope>
</reference>
<sequence>MDEKLGRTVTHMALQRVFKHSRNHYETYSQDFTHTKLEDGGDCKTSVCMLILLKLSSSTATFHLPEYIMQQRRRNGDESVEINVTRKC</sequence>
<dbReference type="AlphaFoldDB" id="A0A699J0I1"/>
<gene>
    <name evidence="1" type="ORF">Tci_573875</name>
</gene>
<name>A0A699J0I1_TANCI</name>
<proteinExistence type="predicted"/>
<protein>
    <submittedName>
        <fullName evidence="1">Leishmanolysin homolog</fullName>
    </submittedName>
</protein>